<sequence>MRHLYYTLQTLLRGHGGTAEKIISLTLGLVMGVLLFAQIAYELSFDRFYPNPDTLVMLRMRNVTKGVPEPGYNYSTYRPAAADLSEAFPDLVESASLTSNLFWEPAFYKEDKKLEDIQILFADTAYFATTGLTLLKGDPKDLALHSNAFISESMARQLYGDESPIGKVLSVEKLFDVTIRGIYADVPRNSIMPHDLLLSMAALDWAYGRGTWNMNNLYGVLFRLKQPADVDAMNSRIQQAVEQYTDPHLGDDVVTEYSVLPIHKVYRSYPDSTRRLVILGVLGFSIFFVSILNYVLRAVAAMSRRAKLVGVHKCSGADGWHILSMFLWETGLLVTASILCGGVLLWLLREQVEELLGSRLTDLFTWQTLYVPLGTVLLLFLVAGVVPGRIYARIPVTQVFRRYTDGKRSWKRGLLTVQFIGVSFIGGLLLTTVWQYHDLMTRSVGFHAEGLAVGTVTGDIRRAQGVADAIRREPYVEAVAGSGTSLLAHYSTNRLTDNQGNFICPLHFTLMDKEMPQVTGLQLLEGHWPQHRGEAVVGRKTVETLKWGDTAIGRKLPIDPSWAGLEEPAIVTGVVENVRNMGFFASQTCTAFILNDRVRTFNVRLKAPLDENLKRLNAFVKSTYPDLALEFTTYQDIRREQNASVSTFRNTVWVTTACIILIVLMGLIGYVSDETQRRSKEIAVRKVNGAEASDILRLLSLDILKIAVLAVAAGMAAAWYVSGQWMQQFADSRLLSPAWYALLALLLLVLIVAVVVLKAWRIANENPVLSIKSE</sequence>
<evidence type="ECO:0000256" key="5">
    <source>
        <dbReference type="ARBA" id="ARBA00023136"/>
    </source>
</evidence>
<feature type="domain" description="ABC3 transporter permease C-terminal" evidence="7">
    <location>
        <begin position="281"/>
        <end position="395"/>
    </location>
</feature>
<feature type="domain" description="MacB-like periplasmic core" evidence="8">
    <location>
        <begin position="23"/>
        <end position="239"/>
    </location>
</feature>
<feature type="transmembrane region" description="Helical" evidence="6">
    <location>
        <begin position="326"/>
        <end position="349"/>
    </location>
</feature>
<organism evidence="9 10">
    <name type="scientific">Mediterranea massiliensis</name>
    <dbReference type="NCBI Taxonomy" id="1841865"/>
    <lineage>
        <taxon>Bacteria</taxon>
        <taxon>Pseudomonadati</taxon>
        <taxon>Bacteroidota</taxon>
        <taxon>Bacteroidia</taxon>
        <taxon>Bacteroidales</taxon>
        <taxon>Bacteroidaceae</taxon>
        <taxon>Mediterranea</taxon>
    </lineage>
</organism>
<dbReference type="GO" id="GO:0022857">
    <property type="term" value="F:transmembrane transporter activity"/>
    <property type="evidence" value="ECO:0007669"/>
    <property type="project" value="TreeGrafter"/>
</dbReference>
<feature type="transmembrane region" description="Helical" evidence="6">
    <location>
        <begin position="706"/>
        <end position="726"/>
    </location>
</feature>
<evidence type="ECO:0000259" key="8">
    <source>
        <dbReference type="Pfam" id="PF12704"/>
    </source>
</evidence>
<evidence type="ECO:0000313" key="10">
    <source>
        <dbReference type="Proteomes" id="UP000717835"/>
    </source>
</evidence>
<dbReference type="InterPro" id="IPR025857">
    <property type="entry name" value="MacB_PCD"/>
</dbReference>
<gene>
    <name evidence="9" type="ORF">K8W02_04965</name>
</gene>
<dbReference type="Pfam" id="PF02687">
    <property type="entry name" value="FtsX"/>
    <property type="match status" value="2"/>
</dbReference>
<proteinExistence type="predicted"/>
<dbReference type="AlphaFoldDB" id="A0A921LBE6"/>
<keyword evidence="2" id="KW-1003">Cell membrane</keyword>
<dbReference type="InterPro" id="IPR003838">
    <property type="entry name" value="ABC3_permease_C"/>
</dbReference>
<protein>
    <submittedName>
        <fullName evidence="9">FtsX-like permease family protein</fullName>
    </submittedName>
</protein>
<dbReference type="InterPro" id="IPR050250">
    <property type="entry name" value="Macrolide_Exporter_MacB"/>
</dbReference>
<reference evidence="9" key="2">
    <citation type="submission" date="2021-09" db="EMBL/GenBank/DDBJ databases">
        <authorList>
            <person name="Gilroy R."/>
        </authorList>
    </citation>
    <scope>NUCLEOTIDE SEQUENCE</scope>
    <source>
        <strain evidence="9">CHK55-1828</strain>
    </source>
</reference>
<reference evidence="9" key="1">
    <citation type="journal article" date="2021" name="PeerJ">
        <title>Extensive microbial diversity within the chicken gut microbiome revealed by metagenomics and culture.</title>
        <authorList>
            <person name="Gilroy R."/>
            <person name="Ravi A."/>
            <person name="Getino M."/>
            <person name="Pursley I."/>
            <person name="Horton D.L."/>
            <person name="Alikhan N.F."/>
            <person name="Baker D."/>
            <person name="Gharbi K."/>
            <person name="Hall N."/>
            <person name="Watson M."/>
            <person name="Adriaenssens E.M."/>
            <person name="Foster-Nyarko E."/>
            <person name="Jarju S."/>
            <person name="Secka A."/>
            <person name="Antonio M."/>
            <person name="Oren A."/>
            <person name="Chaudhuri R.R."/>
            <person name="La Ragione R."/>
            <person name="Hildebrand F."/>
            <person name="Pallen M.J."/>
        </authorList>
    </citation>
    <scope>NUCLEOTIDE SEQUENCE</scope>
    <source>
        <strain evidence="9">CHK55-1828</strain>
    </source>
</reference>
<evidence type="ECO:0000313" key="9">
    <source>
        <dbReference type="EMBL" id="HJF91721.1"/>
    </source>
</evidence>
<keyword evidence="5 6" id="KW-0472">Membrane</keyword>
<dbReference type="GO" id="GO:0005886">
    <property type="term" value="C:plasma membrane"/>
    <property type="evidence" value="ECO:0007669"/>
    <property type="project" value="UniProtKB-SubCell"/>
</dbReference>
<comment type="caution">
    <text evidence="9">The sequence shown here is derived from an EMBL/GenBank/DDBJ whole genome shotgun (WGS) entry which is preliminary data.</text>
</comment>
<feature type="domain" description="MacB-like periplasmic core" evidence="8">
    <location>
        <begin position="465"/>
        <end position="607"/>
    </location>
</feature>
<feature type="domain" description="ABC3 transporter permease C-terminal" evidence="7">
    <location>
        <begin position="656"/>
        <end position="767"/>
    </location>
</feature>
<feature type="transmembrane region" description="Helical" evidence="6">
    <location>
        <begin position="413"/>
        <end position="434"/>
    </location>
</feature>
<feature type="transmembrane region" description="Helical" evidence="6">
    <location>
        <begin position="276"/>
        <end position="296"/>
    </location>
</feature>
<name>A0A921LBE6_9BACT</name>
<dbReference type="RefSeq" id="WP_276827057.1">
    <property type="nucleotide sequence ID" value="NZ_DYVX01000040.1"/>
</dbReference>
<dbReference type="Proteomes" id="UP000717835">
    <property type="component" value="Unassembled WGS sequence"/>
</dbReference>
<dbReference type="PANTHER" id="PTHR30572">
    <property type="entry name" value="MEMBRANE COMPONENT OF TRANSPORTER-RELATED"/>
    <property type="match status" value="1"/>
</dbReference>
<keyword evidence="3 6" id="KW-0812">Transmembrane</keyword>
<dbReference type="Pfam" id="PF12704">
    <property type="entry name" value="MacB_PCD"/>
    <property type="match status" value="2"/>
</dbReference>
<dbReference type="PANTHER" id="PTHR30572:SF18">
    <property type="entry name" value="ABC-TYPE MACROLIDE FAMILY EXPORT SYSTEM PERMEASE COMPONENT 2"/>
    <property type="match status" value="1"/>
</dbReference>
<accession>A0A921LBE6</accession>
<dbReference type="EMBL" id="DYVX01000040">
    <property type="protein sequence ID" value="HJF91721.1"/>
    <property type="molecule type" value="Genomic_DNA"/>
</dbReference>
<evidence type="ECO:0000256" key="3">
    <source>
        <dbReference type="ARBA" id="ARBA00022692"/>
    </source>
</evidence>
<feature type="transmembrane region" description="Helical" evidence="6">
    <location>
        <begin position="21"/>
        <end position="41"/>
    </location>
</feature>
<evidence type="ECO:0000256" key="2">
    <source>
        <dbReference type="ARBA" id="ARBA00022475"/>
    </source>
</evidence>
<feature type="transmembrane region" description="Helical" evidence="6">
    <location>
        <begin position="652"/>
        <end position="671"/>
    </location>
</feature>
<feature type="transmembrane region" description="Helical" evidence="6">
    <location>
        <begin position="369"/>
        <end position="392"/>
    </location>
</feature>
<evidence type="ECO:0000256" key="4">
    <source>
        <dbReference type="ARBA" id="ARBA00022989"/>
    </source>
</evidence>
<evidence type="ECO:0000256" key="6">
    <source>
        <dbReference type="SAM" id="Phobius"/>
    </source>
</evidence>
<evidence type="ECO:0000256" key="1">
    <source>
        <dbReference type="ARBA" id="ARBA00004651"/>
    </source>
</evidence>
<feature type="transmembrane region" description="Helical" evidence="6">
    <location>
        <begin position="738"/>
        <end position="757"/>
    </location>
</feature>
<keyword evidence="4 6" id="KW-1133">Transmembrane helix</keyword>
<evidence type="ECO:0000259" key="7">
    <source>
        <dbReference type="Pfam" id="PF02687"/>
    </source>
</evidence>
<comment type="subcellular location">
    <subcellularLocation>
        <location evidence="1">Cell membrane</location>
        <topology evidence="1">Multi-pass membrane protein</topology>
    </subcellularLocation>
</comment>